<evidence type="ECO:0000256" key="9">
    <source>
        <dbReference type="ARBA" id="ARBA00023157"/>
    </source>
</evidence>
<organism evidence="15 16">
    <name type="scientific">Cricetulus griseus</name>
    <name type="common">Chinese hamster</name>
    <name type="synonym">Cricetulus barabensis griseus</name>
    <dbReference type="NCBI Taxonomy" id="10029"/>
    <lineage>
        <taxon>Eukaryota</taxon>
        <taxon>Metazoa</taxon>
        <taxon>Chordata</taxon>
        <taxon>Craniata</taxon>
        <taxon>Vertebrata</taxon>
        <taxon>Euteleostomi</taxon>
        <taxon>Mammalia</taxon>
        <taxon>Eutheria</taxon>
        <taxon>Euarchontoglires</taxon>
        <taxon>Glires</taxon>
        <taxon>Rodentia</taxon>
        <taxon>Myomorpha</taxon>
        <taxon>Muroidea</taxon>
        <taxon>Cricetidae</taxon>
        <taxon>Cricetinae</taxon>
        <taxon>Cricetulus</taxon>
    </lineage>
</organism>
<dbReference type="GO" id="GO:0042605">
    <property type="term" value="F:peptide antigen binding"/>
    <property type="evidence" value="ECO:0007669"/>
    <property type="project" value="TreeGrafter"/>
</dbReference>
<dbReference type="GO" id="GO:0002486">
    <property type="term" value="P:antigen processing and presentation of endogenous peptide antigen via MHC class I via ER pathway, TAP-independent"/>
    <property type="evidence" value="ECO:0007669"/>
    <property type="project" value="TreeGrafter"/>
</dbReference>
<keyword evidence="4" id="KW-0490">MHC I</keyword>
<protein>
    <submittedName>
        <fullName evidence="15">Patr class I histocompatibility antigen</fullName>
    </submittedName>
</protein>
<evidence type="ECO:0000256" key="6">
    <source>
        <dbReference type="ARBA" id="ARBA00022859"/>
    </source>
</evidence>
<evidence type="ECO:0000256" key="10">
    <source>
        <dbReference type="ARBA" id="ARBA00023180"/>
    </source>
</evidence>
<evidence type="ECO:0000313" key="16">
    <source>
        <dbReference type="Proteomes" id="UP000030759"/>
    </source>
</evidence>
<dbReference type="FunFam" id="3.30.500.10:FF:000001">
    <property type="entry name" value="H-2 class I histocompatibility antigen, alpha chain"/>
    <property type="match status" value="1"/>
</dbReference>
<dbReference type="GO" id="GO:0098553">
    <property type="term" value="C:lumenal side of endoplasmic reticulum membrane"/>
    <property type="evidence" value="ECO:0007669"/>
    <property type="project" value="UniProtKB-ARBA"/>
</dbReference>
<dbReference type="Pfam" id="PF00129">
    <property type="entry name" value="MHC_I"/>
    <property type="match status" value="1"/>
</dbReference>
<evidence type="ECO:0000256" key="8">
    <source>
        <dbReference type="ARBA" id="ARBA00023136"/>
    </source>
</evidence>
<dbReference type="SMART" id="SM00407">
    <property type="entry name" value="IGc1"/>
    <property type="match status" value="2"/>
</dbReference>
<dbReference type="GO" id="GO:0005615">
    <property type="term" value="C:extracellular space"/>
    <property type="evidence" value="ECO:0007669"/>
    <property type="project" value="TreeGrafter"/>
</dbReference>
<evidence type="ECO:0000256" key="1">
    <source>
        <dbReference type="ARBA" id="ARBA00002297"/>
    </source>
</evidence>
<dbReference type="InterPro" id="IPR003597">
    <property type="entry name" value="Ig_C1-set"/>
</dbReference>
<dbReference type="GO" id="GO:0006955">
    <property type="term" value="P:immune response"/>
    <property type="evidence" value="ECO:0007669"/>
    <property type="project" value="TreeGrafter"/>
</dbReference>
<dbReference type="Gene3D" id="2.60.40.10">
    <property type="entry name" value="Immunoglobulins"/>
    <property type="match status" value="2"/>
</dbReference>
<dbReference type="InterPro" id="IPR011162">
    <property type="entry name" value="MHC_I/II-like_Ag-recog"/>
</dbReference>
<feature type="region of interest" description="Disordered" evidence="12">
    <location>
        <begin position="260"/>
        <end position="288"/>
    </location>
</feature>
<feature type="compositionally biased region" description="Polar residues" evidence="12">
    <location>
        <begin position="268"/>
        <end position="278"/>
    </location>
</feature>
<dbReference type="InterPro" id="IPR050208">
    <property type="entry name" value="MHC_class-I_related"/>
</dbReference>
<dbReference type="InterPro" id="IPR037055">
    <property type="entry name" value="MHC_I-like_Ag-recog_sf"/>
</dbReference>
<dbReference type="CDD" id="cd07698">
    <property type="entry name" value="IgC1_MHC_I_alpha3"/>
    <property type="match status" value="1"/>
</dbReference>
<keyword evidence="8 13" id="KW-0472">Membrane</keyword>
<evidence type="ECO:0000256" key="12">
    <source>
        <dbReference type="SAM" id="MobiDB-lite"/>
    </source>
</evidence>
<dbReference type="Gene3D" id="3.30.500.10">
    <property type="entry name" value="MHC class I-like antigen recognition-like"/>
    <property type="match status" value="1"/>
</dbReference>
<evidence type="ECO:0000256" key="13">
    <source>
        <dbReference type="SAM" id="Phobius"/>
    </source>
</evidence>
<dbReference type="EMBL" id="KE665736">
    <property type="protein sequence ID" value="ERE88534.1"/>
    <property type="molecule type" value="Genomic_DNA"/>
</dbReference>
<name>A0A061ILE6_CRIGR</name>
<feature type="transmembrane region" description="Helical" evidence="13">
    <location>
        <begin position="333"/>
        <end position="354"/>
    </location>
</feature>
<keyword evidence="7 13" id="KW-1133">Transmembrane helix</keyword>
<evidence type="ECO:0000256" key="2">
    <source>
        <dbReference type="ARBA" id="ARBA00004479"/>
    </source>
</evidence>
<dbReference type="GO" id="GO:0042612">
    <property type="term" value="C:MHC class I protein complex"/>
    <property type="evidence" value="ECO:0007669"/>
    <property type="project" value="UniProtKB-KW"/>
</dbReference>
<evidence type="ECO:0000256" key="11">
    <source>
        <dbReference type="RuleBase" id="RU004439"/>
    </source>
</evidence>
<dbReference type="SUPFAM" id="SSF48726">
    <property type="entry name" value="Immunoglobulin"/>
    <property type="match status" value="2"/>
</dbReference>
<keyword evidence="9" id="KW-1015">Disulfide bond</keyword>
<evidence type="ECO:0000313" key="15">
    <source>
        <dbReference type="EMBL" id="ERE88534.1"/>
    </source>
</evidence>
<dbReference type="PANTHER" id="PTHR16675">
    <property type="entry name" value="MHC CLASS I-RELATED"/>
    <property type="match status" value="1"/>
</dbReference>
<reference evidence="16" key="1">
    <citation type="journal article" date="2013" name="Nat. Biotechnol.">
        <title>Chinese hamster genome sequenced from sorted chromosomes.</title>
        <authorList>
            <person name="Brinkrolf K."/>
            <person name="Rupp O."/>
            <person name="Laux H."/>
            <person name="Kollin F."/>
            <person name="Ernst W."/>
            <person name="Linke B."/>
            <person name="Kofler R."/>
            <person name="Romand S."/>
            <person name="Hesse F."/>
            <person name="Budach W.E."/>
            <person name="Galosy S."/>
            <person name="Muller D."/>
            <person name="Noll T."/>
            <person name="Wienberg J."/>
            <person name="Jostock T."/>
            <person name="Leonard M."/>
            <person name="Grillari J."/>
            <person name="Tauch A."/>
            <person name="Goesmann A."/>
            <person name="Helk B."/>
            <person name="Mott J.E."/>
            <person name="Puhler A."/>
            <person name="Borth N."/>
        </authorList>
    </citation>
    <scope>NUCLEOTIDE SEQUENCE [LARGE SCALE GENOMIC DNA]</scope>
    <source>
        <strain evidence="16">17A/GY</strain>
    </source>
</reference>
<dbReference type="InterPro" id="IPR036179">
    <property type="entry name" value="Ig-like_dom_sf"/>
</dbReference>
<evidence type="ECO:0000256" key="4">
    <source>
        <dbReference type="ARBA" id="ARBA00022451"/>
    </source>
</evidence>
<evidence type="ECO:0000256" key="7">
    <source>
        <dbReference type="ARBA" id="ARBA00022989"/>
    </source>
</evidence>
<dbReference type="InterPro" id="IPR011161">
    <property type="entry name" value="MHC_I-like_Ag-recog"/>
</dbReference>
<dbReference type="GO" id="GO:0005102">
    <property type="term" value="F:signaling receptor binding"/>
    <property type="evidence" value="ECO:0007669"/>
    <property type="project" value="TreeGrafter"/>
</dbReference>
<keyword evidence="10" id="KW-0325">Glycoprotein</keyword>
<dbReference type="Pfam" id="PF07654">
    <property type="entry name" value="C1-set"/>
    <property type="match status" value="1"/>
</dbReference>
<dbReference type="InterPro" id="IPR013783">
    <property type="entry name" value="Ig-like_fold"/>
</dbReference>
<dbReference type="GO" id="GO:0001916">
    <property type="term" value="P:positive regulation of T cell mediated cytotoxicity"/>
    <property type="evidence" value="ECO:0007669"/>
    <property type="project" value="TreeGrafter"/>
</dbReference>
<dbReference type="SUPFAM" id="SSF54452">
    <property type="entry name" value="MHC antigen-recognition domain"/>
    <property type="match status" value="1"/>
</dbReference>
<keyword evidence="6" id="KW-0391">Immunity</keyword>
<comment type="subcellular location">
    <subcellularLocation>
        <location evidence="2">Membrane</location>
        <topology evidence="2">Single-pass type I membrane protein</topology>
    </subcellularLocation>
</comment>
<comment type="function">
    <text evidence="1">Involved in the presentation of foreign antigens to the immune system.</text>
</comment>
<evidence type="ECO:0000259" key="14">
    <source>
        <dbReference type="PROSITE" id="PS50835"/>
    </source>
</evidence>
<feature type="domain" description="Ig-like" evidence="14">
    <location>
        <begin position="163"/>
        <end position="241"/>
    </location>
</feature>
<dbReference type="PROSITE" id="PS50835">
    <property type="entry name" value="IG_LIKE"/>
    <property type="match status" value="1"/>
</dbReference>
<gene>
    <name evidence="15" type="ORF">H671_1g2997</name>
</gene>
<dbReference type="InterPro" id="IPR007110">
    <property type="entry name" value="Ig-like_dom"/>
</dbReference>
<dbReference type="InterPro" id="IPR001039">
    <property type="entry name" value="MHC_I_a_a1/a2"/>
</dbReference>
<dbReference type="PRINTS" id="PR01638">
    <property type="entry name" value="MHCCLASSI"/>
</dbReference>
<evidence type="ECO:0000256" key="3">
    <source>
        <dbReference type="ARBA" id="ARBA00006909"/>
    </source>
</evidence>
<dbReference type="FunFam" id="2.60.40.10:FF:000014">
    <property type="entry name" value="H-2 class I histocompatibility antigen, alpha chain"/>
    <property type="match status" value="1"/>
</dbReference>
<accession>A0A061ILE6</accession>
<dbReference type="Proteomes" id="UP000030759">
    <property type="component" value="Unassembled WGS sequence"/>
</dbReference>
<dbReference type="InterPro" id="IPR003006">
    <property type="entry name" value="Ig/MHC_CS"/>
</dbReference>
<sequence length="373" mass="41856">MVVGYVDNTEILSFDSDEASQQVKPRVPFMAQDREHLEELTRLGRRVLIVGRIELRILFSYRSQRENGSLTIQELCGCDVGPDHRLLHGYKQIAYEGQDYISLTEDMRSWTAVDIKEAQITRRKWEASGFAKLFRSFFEGSCVAWLLRYLDKGKEMLLRAEPPKTNVTHHPRPEGEATLKCWALGFYPADITLIWQKEEEDLTQDMDLIETRPAGDGTFQKWAAVVVPSGEEQRYTCHVNHEGLPEPLILRWGKGVGGTESVLRESRSPSTDPEQGQGPSLVETRPAGDGSFQKWAAVVVPSGEEQRYTCHVQHEGLPEPLILRWELPHQPTIGMTVGVVLLGVVVTGAVAAIVMRKNTGSHTVPQAGLELTM</sequence>
<dbReference type="PROSITE" id="PS00290">
    <property type="entry name" value="IG_MHC"/>
    <property type="match status" value="2"/>
</dbReference>
<evidence type="ECO:0000256" key="5">
    <source>
        <dbReference type="ARBA" id="ARBA00022692"/>
    </source>
</evidence>
<comment type="similarity">
    <text evidence="3 11">Belongs to the MHC class I family.</text>
</comment>
<dbReference type="GO" id="GO:0009897">
    <property type="term" value="C:external side of plasma membrane"/>
    <property type="evidence" value="ECO:0007669"/>
    <property type="project" value="TreeGrafter"/>
</dbReference>
<dbReference type="AlphaFoldDB" id="A0A061ILE6"/>
<proteinExistence type="inferred from homology"/>
<dbReference type="GO" id="GO:0030670">
    <property type="term" value="C:phagocytic vesicle membrane"/>
    <property type="evidence" value="ECO:0007669"/>
    <property type="project" value="UniProtKB-ARBA"/>
</dbReference>
<keyword evidence="5 13" id="KW-0812">Transmembrane</keyword>
<dbReference type="GO" id="GO:0002476">
    <property type="term" value="P:antigen processing and presentation of endogenous peptide antigen via MHC class Ib"/>
    <property type="evidence" value="ECO:0007669"/>
    <property type="project" value="TreeGrafter"/>
</dbReference>
<dbReference type="PANTHER" id="PTHR16675:SF169">
    <property type="entry name" value="HLA CLASS I HISTOCOMPATIBILITY ANTIGEN, ALPHA CHAIN G"/>
    <property type="match status" value="1"/>
</dbReference>